<dbReference type="PANTHER" id="PTHR43861">
    <property type="entry name" value="TRANS-ACONITATE 2-METHYLTRANSFERASE-RELATED"/>
    <property type="match status" value="1"/>
</dbReference>
<reference evidence="1" key="1">
    <citation type="submission" date="2018-05" db="EMBL/GenBank/DDBJ databases">
        <authorList>
            <person name="Lanie J.A."/>
            <person name="Ng W.-L."/>
            <person name="Kazmierczak K.M."/>
            <person name="Andrzejewski T.M."/>
            <person name="Davidsen T.M."/>
            <person name="Wayne K.J."/>
            <person name="Tettelin H."/>
            <person name="Glass J.I."/>
            <person name="Rusch D."/>
            <person name="Podicherti R."/>
            <person name="Tsui H.-C.T."/>
            <person name="Winkler M.E."/>
        </authorList>
    </citation>
    <scope>NUCLEOTIDE SEQUENCE</scope>
</reference>
<accession>A0A382EC48</accession>
<organism evidence="1">
    <name type="scientific">marine metagenome</name>
    <dbReference type="NCBI Taxonomy" id="408172"/>
    <lineage>
        <taxon>unclassified sequences</taxon>
        <taxon>metagenomes</taxon>
        <taxon>ecological metagenomes</taxon>
    </lineage>
</organism>
<dbReference type="AlphaFoldDB" id="A0A382EC48"/>
<proteinExistence type="predicted"/>
<gene>
    <name evidence="1" type="ORF">METZ01_LOCUS200395</name>
</gene>
<dbReference type="PANTHER" id="PTHR43861:SF6">
    <property type="entry name" value="METHYLTRANSFERASE TYPE 11"/>
    <property type="match status" value="1"/>
</dbReference>
<dbReference type="CDD" id="cd02440">
    <property type="entry name" value="AdoMet_MTases"/>
    <property type="match status" value="1"/>
</dbReference>
<name>A0A382EC48_9ZZZZ</name>
<dbReference type="Pfam" id="PF13489">
    <property type="entry name" value="Methyltransf_23"/>
    <property type="match status" value="1"/>
</dbReference>
<evidence type="ECO:0008006" key="2">
    <source>
        <dbReference type="Google" id="ProtNLM"/>
    </source>
</evidence>
<evidence type="ECO:0000313" key="1">
    <source>
        <dbReference type="EMBL" id="SVB47541.1"/>
    </source>
</evidence>
<dbReference type="SUPFAM" id="SSF53335">
    <property type="entry name" value="S-adenosyl-L-methionine-dependent methyltransferases"/>
    <property type="match status" value="1"/>
</dbReference>
<dbReference type="EMBL" id="UINC01043465">
    <property type="protein sequence ID" value="SVB47541.1"/>
    <property type="molecule type" value="Genomic_DNA"/>
</dbReference>
<feature type="non-terminal residue" evidence="1">
    <location>
        <position position="1"/>
    </location>
</feature>
<dbReference type="Gene3D" id="3.40.50.150">
    <property type="entry name" value="Vaccinia Virus protein VP39"/>
    <property type="match status" value="1"/>
</dbReference>
<protein>
    <recommendedName>
        <fullName evidence="2">Methyltransferase domain-containing protein</fullName>
    </recommendedName>
</protein>
<dbReference type="InterPro" id="IPR029063">
    <property type="entry name" value="SAM-dependent_MTases_sf"/>
</dbReference>
<sequence length="284" mass="32861">VYNLTYRLPTKKNRKIGHKKLENARLSKLYDDVYKKSEQKHFTSFLAKGKPSPEHLKIIELFSWKGKKVIDVGCGTGLFAHLVAKKGADVIGIDFSEQAIKLAQRNHSHRKLHFKKMNVNELKGKFDVIVSIGTLEHVDKPLDLLNFFKKHLNPNGKIIITSPNWTNPRGYMLMTIYHLFNAPITLFDLHYLTPIDFINWSKSLGMKLKWKTFDDSWAQGETLLKDFKRRLPKVCEDIAFRNKEVRINSLLKWIKKNILPFENSLPHSGAIGLYIFSSKSNSIK</sequence>